<dbReference type="PANTHER" id="PTHR34986:SF1">
    <property type="entry name" value="PROTEIN YIAL"/>
    <property type="match status" value="1"/>
</dbReference>
<dbReference type="AlphaFoldDB" id="A0A921INL7"/>
<proteinExistence type="predicted"/>
<dbReference type="GO" id="GO:0005829">
    <property type="term" value="C:cytosol"/>
    <property type="evidence" value="ECO:0007669"/>
    <property type="project" value="TreeGrafter"/>
</dbReference>
<dbReference type="InterPro" id="IPR004375">
    <property type="entry name" value="NanQ/TabA/YiaL"/>
</dbReference>
<organism evidence="1 2">
    <name type="scientific">Collinsella ihumii</name>
    <dbReference type="NCBI Taxonomy" id="1720204"/>
    <lineage>
        <taxon>Bacteria</taxon>
        <taxon>Bacillati</taxon>
        <taxon>Actinomycetota</taxon>
        <taxon>Coriobacteriia</taxon>
        <taxon>Coriobacteriales</taxon>
        <taxon>Coriobacteriaceae</taxon>
        <taxon>Collinsella</taxon>
    </lineage>
</organism>
<name>A0A921INL7_9ACTN</name>
<sequence length="157" mass="17502">MICGALTDLPRYRGMMRGLDVLIDWLEENDPAQLACGSHEILGDKVYANVMEATTRCASEAHYETHRRYHDVQIDLSGREAYRVALGDTVQVEPFNEADDFELVDADAFIEGDLADGKFAVFVVGEPHMPTLQYGDDGAQPVKKICFKVLADDCWDA</sequence>
<accession>A0A921INL7</accession>
<evidence type="ECO:0000313" key="2">
    <source>
        <dbReference type="Proteomes" id="UP000746751"/>
    </source>
</evidence>
<evidence type="ECO:0000313" key="1">
    <source>
        <dbReference type="EMBL" id="HJG29989.1"/>
    </source>
</evidence>
<dbReference type="PANTHER" id="PTHR34986">
    <property type="entry name" value="EVOLVED BETA-GALACTOSIDASE SUBUNIT BETA"/>
    <property type="match status" value="1"/>
</dbReference>
<reference evidence="1" key="1">
    <citation type="journal article" date="2021" name="PeerJ">
        <title>Extensive microbial diversity within the chicken gut microbiome revealed by metagenomics and culture.</title>
        <authorList>
            <person name="Gilroy R."/>
            <person name="Ravi A."/>
            <person name="Getino M."/>
            <person name="Pursley I."/>
            <person name="Horton D.L."/>
            <person name="Alikhan N.F."/>
            <person name="Baker D."/>
            <person name="Gharbi K."/>
            <person name="Hall N."/>
            <person name="Watson M."/>
            <person name="Adriaenssens E.M."/>
            <person name="Foster-Nyarko E."/>
            <person name="Jarju S."/>
            <person name="Secka A."/>
            <person name="Antonio M."/>
            <person name="Oren A."/>
            <person name="Chaudhuri R.R."/>
            <person name="La Ragione R."/>
            <person name="Hildebrand F."/>
            <person name="Pallen M.J."/>
        </authorList>
    </citation>
    <scope>NUCLEOTIDE SEQUENCE</scope>
    <source>
        <strain evidence="1">ChiGjej2B2-7701</strain>
    </source>
</reference>
<dbReference type="EMBL" id="DYVF01000008">
    <property type="protein sequence ID" value="HJG29989.1"/>
    <property type="molecule type" value="Genomic_DNA"/>
</dbReference>
<dbReference type="Gene3D" id="2.60.120.370">
    <property type="entry name" value="YhcH/YjgK/YiaL"/>
    <property type="match status" value="1"/>
</dbReference>
<dbReference type="InterPro" id="IPR037012">
    <property type="entry name" value="NanQ/TabA/YiaL_sf"/>
</dbReference>
<dbReference type="SUPFAM" id="SSF51197">
    <property type="entry name" value="Clavaminate synthase-like"/>
    <property type="match status" value="1"/>
</dbReference>
<comment type="caution">
    <text evidence="1">The sequence shown here is derived from an EMBL/GenBank/DDBJ whole genome shotgun (WGS) entry which is preliminary data.</text>
</comment>
<dbReference type="NCBIfam" id="TIGR00022">
    <property type="entry name" value="YhcH/YjgK/YiaL family protein"/>
    <property type="match status" value="1"/>
</dbReference>
<gene>
    <name evidence="1" type="ORF">K8U80_01170</name>
</gene>
<protein>
    <submittedName>
        <fullName evidence="1">YhcH/YjgK/YiaL family protein</fullName>
    </submittedName>
</protein>
<dbReference type="Proteomes" id="UP000746751">
    <property type="component" value="Unassembled WGS sequence"/>
</dbReference>
<reference evidence="1" key="2">
    <citation type="submission" date="2021-09" db="EMBL/GenBank/DDBJ databases">
        <authorList>
            <person name="Gilroy R."/>
        </authorList>
    </citation>
    <scope>NUCLEOTIDE SEQUENCE</scope>
    <source>
        <strain evidence="1">ChiGjej2B2-7701</strain>
    </source>
</reference>
<dbReference type="Pfam" id="PF04074">
    <property type="entry name" value="DUF386"/>
    <property type="match status" value="1"/>
</dbReference>